<keyword evidence="8 10" id="KW-0139">CF(1)</keyword>
<evidence type="ECO:0000256" key="5">
    <source>
        <dbReference type="ARBA" id="ARBA00022781"/>
    </source>
</evidence>
<comment type="subunit">
    <text evidence="10">F-type ATPases have 2 components, CF(1) - the catalytic core - and CF(0) - the membrane proton channel. CF(1) has five subunits: alpha(3), beta(3), gamma(1), delta(1), epsilon(1). CF(0) has three main subunits: a, b and c.</text>
</comment>
<evidence type="ECO:0000256" key="6">
    <source>
        <dbReference type="ARBA" id="ARBA00023065"/>
    </source>
</evidence>
<evidence type="ECO:0000256" key="4">
    <source>
        <dbReference type="ARBA" id="ARBA00022448"/>
    </source>
</evidence>
<keyword evidence="4 10" id="KW-0813">Transport</keyword>
<proteinExistence type="inferred from homology"/>
<keyword evidence="12" id="KW-1185">Reference proteome</keyword>
<comment type="function">
    <text evidence="1 10">Produces ATP from ADP in the presence of a proton gradient across the membrane. The gamma chain is believed to be important in regulating ATPase activity and the flow of protons through the CF(0) complex.</text>
</comment>
<dbReference type="SUPFAM" id="SSF52943">
    <property type="entry name" value="ATP synthase (F1-ATPase), gamma subunit"/>
    <property type="match status" value="1"/>
</dbReference>
<dbReference type="InterPro" id="IPR023632">
    <property type="entry name" value="ATP_synth_F1_gsu_CS"/>
</dbReference>
<dbReference type="GO" id="GO:0005886">
    <property type="term" value="C:plasma membrane"/>
    <property type="evidence" value="ECO:0007669"/>
    <property type="project" value="UniProtKB-SubCell"/>
</dbReference>
<dbReference type="Gene3D" id="3.40.1380.10">
    <property type="match status" value="1"/>
</dbReference>
<dbReference type="HAMAP" id="MF_00815">
    <property type="entry name" value="ATP_synth_gamma_bact"/>
    <property type="match status" value="1"/>
</dbReference>
<dbReference type="Proteomes" id="UP000539313">
    <property type="component" value="Unassembled WGS sequence"/>
</dbReference>
<evidence type="ECO:0000256" key="9">
    <source>
        <dbReference type="ARBA" id="ARBA00023310"/>
    </source>
</evidence>
<keyword evidence="10" id="KW-1003">Cell membrane</keyword>
<dbReference type="GO" id="GO:0046933">
    <property type="term" value="F:proton-transporting ATP synthase activity, rotational mechanism"/>
    <property type="evidence" value="ECO:0007669"/>
    <property type="project" value="UniProtKB-UniRule"/>
</dbReference>
<evidence type="ECO:0000256" key="7">
    <source>
        <dbReference type="ARBA" id="ARBA00023136"/>
    </source>
</evidence>
<dbReference type="RefSeq" id="WP_182708186.1">
    <property type="nucleotide sequence ID" value="NZ_JACJII010000001.1"/>
</dbReference>
<evidence type="ECO:0000313" key="11">
    <source>
        <dbReference type="EMBL" id="MBA9007708.1"/>
    </source>
</evidence>
<dbReference type="PANTHER" id="PTHR11693">
    <property type="entry name" value="ATP SYNTHASE GAMMA CHAIN"/>
    <property type="match status" value="1"/>
</dbReference>
<organism evidence="11 12">
    <name type="scientific">Thermomonospora cellulosilytica</name>
    <dbReference type="NCBI Taxonomy" id="1411118"/>
    <lineage>
        <taxon>Bacteria</taxon>
        <taxon>Bacillati</taxon>
        <taxon>Actinomycetota</taxon>
        <taxon>Actinomycetes</taxon>
        <taxon>Streptosporangiales</taxon>
        <taxon>Thermomonosporaceae</taxon>
        <taxon>Thermomonospora</taxon>
    </lineage>
</organism>
<dbReference type="EMBL" id="JACJII010000001">
    <property type="protein sequence ID" value="MBA9007708.1"/>
    <property type="molecule type" value="Genomic_DNA"/>
</dbReference>
<evidence type="ECO:0000256" key="3">
    <source>
        <dbReference type="ARBA" id="ARBA00007681"/>
    </source>
</evidence>
<comment type="subcellular location">
    <subcellularLocation>
        <location evidence="10">Cell membrane</location>
        <topology evidence="10">Peripheral membrane protein</topology>
    </subcellularLocation>
    <subcellularLocation>
        <location evidence="2">Membrane</location>
        <topology evidence="2">Peripheral membrane protein</topology>
    </subcellularLocation>
</comment>
<reference evidence="11 12" key="1">
    <citation type="submission" date="2020-08" db="EMBL/GenBank/DDBJ databases">
        <title>Sequencing the genomes of 1000 actinobacteria strains.</title>
        <authorList>
            <person name="Klenk H.-P."/>
        </authorList>
    </citation>
    <scope>NUCLEOTIDE SEQUENCE [LARGE SCALE GENOMIC DNA]</scope>
    <source>
        <strain evidence="11 12">DSM 45823</strain>
    </source>
</reference>
<dbReference type="GO" id="GO:0045259">
    <property type="term" value="C:proton-transporting ATP synthase complex"/>
    <property type="evidence" value="ECO:0007669"/>
    <property type="project" value="UniProtKB-KW"/>
</dbReference>
<sequence length="308" mass="33909">MGAQLRQLRRQIRSVKSTAKITRAQEMIATSRIVKAQQAVESSKPYADQITRALTALVSHNVGIDHPLLREQPEDRRSAVLVITSDRGFCGAYNANVIREAEALMARLRERGREPVPYVIGNKGITWYRFRDRELAAEWSGISDRPDFASAEQIGRRLTADFIKTEAGSGGGDKHAGGVGEIHVVYTEFVSMLTQQVQVRRLLPLEIEETTSGQVLPAYEFEPSAQAALDLLLPNYVESRVFHMLLQSAASFHAAVRRAMKSATDNANELIGVYTRMANQARQAEITQEISEIVGGADALAESSAGSE</sequence>
<dbReference type="GO" id="GO:0005524">
    <property type="term" value="F:ATP binding"/>
    <property type="evidence" value="ECO:0007669"/>
    <property type="project" value="UniProtKB-UniRule"/>
</dbReference>
<evidence type="ECO:0000313" key="12">
    <source>
        <dbReference type="Proteomes" id="UP000539313"/>
    </source>
</evidence>
<keyword evidence="7 10" id="KW-0472">Membrane</keyword>
<keyword evidence="5 10" id="KW-0375">Hydrogen ion transport</keyword>
<dbReference type="PROSITE" id="PS00153">
    <property type="entry name" value="ATPASE_GAMMA"/>
    <property type="match status" value="1"/>
</dbReference>
<evidence type="ECO:0000256" key="1">
    <source>
        <dbReference type="ARBA" id="ARBA00003456"/>
    </source>
</evidence>
<keyword evidence="9 10" id="KW-0066">ATP synthesis</keyword>
<keyword evidence="6 10" id="KW-0406">Ion transport</keyword>
<evidence type="ECO:0000256" key="8">
    <source>
        <dbReference type="ARBA" id="ARBA00023196"/>
    </source>
</evidence>
<dbReference type="PRINTS" id="PR00126">
    <property type="entry name" value="ATPASEGAMMA"/>
</dbReference>
<gene>
    <name evidence="10" type="primary">atpG</name>
    <name evidence="11" type="ORF">HNR21_006590</name>
</gene>
<dbReference type="CDD" id="cd12151">
    <property type="entry name" value="F1-ATPase_gamma"/>
    <property type="match status" value="1"/>
</dbReference>
<dbReference type="PANTHER" id="PTHR11693:SF22">
    <property type="entry name" value="ATP SYNTHASE SUBUNIT GAMMA, MITOCHONDRIAL"/>
    <property type="match status" value="1"/>
</dbReference>
<comment type="similarity">
    <text evidence="3 10">Belongs to the ATPase gamma chain family.</text>
</comment>
<dbReference type="NCBIfam" id="TIGR01146">
    <property type="entry name" value="ATPsyn_F1gamma"/>
    <property type="match status" value="1"/>
</dbReference>
<dbReference type="InterPro" id="IPR000131">
    <property type="entry name" value="ATP_synth_F1_gsu"/>
</dbReference>
<protein>
    <recommendedName>
        <fullName evidence="10">ATP synthase gamma chain</fullName>
    </recommendedName>
    <alternativeName>
        <fullName evidence="10">ATP synthase F1 sector gamma subunit</fullName>
    </alternativeName>
    <alternativeName>
        <fullName evidence="10">F-ATPase gamma subunit</fullName>
    </alternativeName>
</protein>
<accession>A0A7W3RBS0</accession>
<evidence type="ECO:0000256" key="2">
    <source>
        <dbReference type="ARBA" id="ARBA00004170"/>
    </source>
</evidence>
<dbReference type="InterPro" id="IPR035968">
    <property type="entry name" value="ATP_synth_F1_ATPase_gsu"/>
</dbReference>
<comment type="caution">
    <text evidence="11">The sequence shown here is derived from an EMBL/GenBank/DDBJ whole genome shotgun (WGS) entry which is preliminary data.</text>
</comment>
<dbReference type="Pfam" id="PF00231">
    <property type="entry name" value="ATP-synt"/>
    <property type="match status" value="1"/>
</dbReference>
<dbReference type="GO" id="GO:0042777">
    <property type="term" value="P:proton motive force-driven plasma membrane ATP synthesis"/>
    <property type="evidence" value="ECO:0007669"/>
    <property type="project" value="UniProtKB-UniRule"/>
</dbReference>
<dbReference type="Gene3D" id="1.10.287.80">
    <property type="entry name" value="ATP synthase, gamma subunit, helix hairpin domain"/>
    <property type="match status" value="2"/>
</dbReference>
<dbReference type="NCBIfam" id="NF004145">
    <property type="entry name" value="PRK05621.1-2"/>
    <property type="match status" value="1"/>
</dbReference>
<name>A0A7W3RBS0_9ACTN</name>
<dbReference type="AlphaFoldDB" id="A0A7W3RBS0"/>
<evidence type="ECO:0000256" key="10">
    <source>
        <dbReference type="HAMAP-Rule" id="MF_00815"/>
    </source>
</evidence>